<reference evidence="2 3" key="1">
    <citation type="submission" date="2018-03" db="EMBL/GenBank/DDBJ databases">
        <title>Complete genome sequence of Thauera aromatica, a model organism for studying aromatic compound degradation under denitrifying conditions.</title>
        <authorList>
            <person name="Lo H.-Y."/>
            <person name="Goris T."/>
            <person name="Boll M."/>
            <person name="Mueller J.A."/>
        </authorList>
    </citation>
    <scope>NUCLEOTIDE SEQUENCE [LARGE SCALE GENOMIC DNA]</scope>
    <source>
        <strain evidence="2 3">K172</strain>
    </source>
</reference>
<evidence type="ECO:0008006" key="4">
    <source>
        <dbReference type="Google" id="ProtNLM"/>
    </source>
</evidence>
<dbReference type="Pfam" id="PF04246">
    <property type="entry name" value="RseC_MucC"/>
    <property type="match status" value="1"/>
</dbReference>
<feature type="transmembrane region" description="Helical" evidence="1">
    <location>
        <begin position="73"/>
        <end position="95"/>
    </location>
</feature>
<evidence type="ECO:0000313" key="2">
    <source>
        <dbReference type="EMBL" id="AVR88528.1"/>
    </source>
</evidence>
<dbReference type="Proteomes" id="UP000241885">
    <property type="component" value="Chromosome"/>
</dbReference>
<dbReference type="InterPro" id="IPR007359">
    <property type="entry name" value="SigmaE_reg_RseC_MucC"/>
</dbReference>
<keyword evidence="3" id="KW-1185">Reference proteome</keyword>
<dbReference type="PANTHER" id="PTHR35867:SF1">
    <property type="entry name" value="PROTEIN RSEC"/>
    <property type="match status" value="1"/>
</dbReference>
<evidence type="ECO:0000256" key="1">
    <source>
        <dbReference type="SAM" id="Phobius"/>
    </source>
</evidence>
<proteinExistence type="predicted"/>
<keyword evidence="1" id="KW-0812">Transmembrane</keyword>
<accession>A0A2R4BMG7</accession>
<organism evidence="2 3">
    <name type="scientific">Thauera aromatica K172</name>
    <dbReference type="NCBI Taxonomy" id="44139"/>
    <lineage>
        <taxon>Bacteria</taxon>
        <taxon>Pseudomonadati</taxon>
        <taxon>Pseudomonadota</taxon>
        <taxon>Betaproteobacteria</taxon>
        <taxon>Rhodocyclales</taxon>
        <taxon>Zoogloeaceae</taxon>
        <taxon>Thauera</taxon>
    </lineage>
</organism>
<protein>
    <recommendedName>
        <fullName evidence="4">Sigma factor RpoE regulatory protein RseC</fullName>
    </recommendedName>
</protein>
<sequence length="149" mass="15370">MLRVEHGRVWLKLTDRAGGCGRCDEPGGCHSVQISHVFGPPQGEFVLPASIPVSPGDRVLISIPDGAPLNAALVSYGLGTLLLLAGAATGSLLAPEGGGDLYAVAGGAAGLLLAWTLNRVLTRSRNWRSHLRLELAPDGACMSPPQGSQ</sequence>
<dbReference type="EMBL" id="CP028339">
    <property type="protein sequence ID" value="AVR88528.1"/>
    <property type="molecule type" value="Genomic_DNA"/>
</dbReference>
<gene>
    <name evidence="2" type="ORF">Tharo_1611</name>
</gene>
<keyword evidence="1" id="KW-1133">Transmembrane helix</keyword>
<name>A0A2R4BMG7_THAAR</name>
<evidence type="ECO:0000313" key="3">
    <source>
        <dbReference type="Proteomes" id="UP000241885"/>
    </source>
</evidence>
<keyword evidence="1" id="KW-0472">Membrane</keyword>
<dbReference type="PANTHER" id="PTHR35867">
    <property type="entry name" value="PROTEIN RSEC"/>
    <property type="match status" value="1"/>
</dbReference>
<dbReference type="KEGG" id="tak:Tharo_1611"/>
<feature type="transmembrane region" description="Helical" evidence="1">
    <location>
        <begin position="101"/>
        <end position="121"/>
    </location>
</feature>
<dbReference type="AlphaFoldDB" id="A0A2R4BMG7"/>